<proteinExistence type="predicted"/>
<protein>
    <submittedName>
        <fullName evidence="1">XcyI restriction endonuclease</fullName>
    </submittedName>
</protein>
<keyword evidence="1" id="KW-0378">Hydrolase</keyword>
<dbReference type="Pfam" id="PF09571">
    <property type="entry name" value="RE_XcyI"/>
    <property type="match status" value="1"/>
</dbReference>
<keyword evidence="1" id="KW-0255">Endonuclease</keyword>
<reference evidence="1" key="1">
    <citation type="submission" date="2019-02" db="EMBL/GenBank/DDBJ databases">
        <authorList>
            <person name="Gruber-Vodicka R. H."/>
            <person name="Seah K. B. B."/>
        </authorList>
    </citation>
    <scope>NUCLEOTIDE SEQUENCE</scope>
    <source>
        <strain evidence="1">BECK_BZ126</strain>
    </source>
</reference>
<dbReference type="EMBL" id="CAADFW010000006">
    <property type="protein sequence ID" value="VFK55049.1"/>
    <property type="molecule type" value="Genomic_DNA"/>
</dbReference>
<dbReference type="InterPro" id="IPR019071">
    <property type="entry name" value="Restrct_endonuc_II_XcyI"/>
</dbReference>
<name>A0A450ZML9_9GAMM</name>
<evidence type="ECO:0000313" key="1">
    <source>
        <dbReference type="EMBL" id="VFK55049.1"/>
    </source>
</evidence>
<sequence>MSEYSFPKPDLQIAFYYRLQEVRRSYLLEALLSTVTCLKVTNIDQQLAKFVSDTGLQRVASWGLRGELVFAVPCVLHKNPRLLGYYRLLLGFSQKEFYGNRYRLGSFKAMETRGRISSGNENDVTRLCKALCKSGENLVENVDSLSRRQIHELTLLTLGPQLRGGTLNLIGSIATRKVFDLIQSLLSTETVTRNEQLLEVRNAAGRTVKVEFAADPDICIREELPSGKFRNLVAIEIKGGKDYSNIHNRIGEAEKSHQKARNEDYSECWTIVGVIDLPMGLAKQESPTTNKFYHLDRILEPNSTEGDDFRENLLARIGLIA</sequence>
<dbReference type="GO" id="GO:0009307">
    <property type="term" value="P:DNA restriction-modification system"/>
    <property type="evidence" value="ECO:0007669"/>
    <property type="project" value="InterPro"/>
</dbReference>
<dbReference type="GO" id="GO:0003677">
    <property type="term" value="F:DNA binding"/>
    <property type="evidence" value="ECO:0007669"/>
    <property type="project" value="InterPro"/>
</dbReference>
<accession>A0A450ZML9</accession>
<gene>
    <name evidence="1" type="ORF">BECKTC1821F_GA0114240_100660</name>
</gene>
<dbReference type="AlphaFoldDB" id="A0A450ZML9"/>
<keyword evidence="1" id="KW-0540">Nuclease</keyword>
<dbReference type="GO" id="GO:0000287">
    <property type="term" value="F:magnesium ion binding"/>
    <property type="evidence" value="ECO:0007669"/>
    <property type="project" value="InterPro"/>
</dbReference>
<dbReference type="GO" id="GO:0009036">
    <property type="term" value="F:type II site-specific deoxyribonuclease activity"/>
    <property type="evidence" value="ECO:0007669"/>
    <property type="project" value="InterPro"/>
</dbReference>
<organism evidence="1">
    <name type="scientific">Candidatus Kentrum sp. TC</name>
    <dbReference type="NCBI Taxonomy" id="2126339"/>
    <lineage>
        <taxon>Bacteria</taxon>
        <taxon>Pseudomonadati</taxon>
        <taxon>Pseudomonadota</taxon>
        <taxon>Gammaproteobacteria</taxon>
        <taxon>Candidatus Kentrum</taxon>
    </lineage>
</organism>